<feature type="transmembrane region" description="Helical" evidence="5">
    <location>
        <begin position="159"/>
        <end position="178"/>
    </location>
</feature>
<comment type="subcellular location">
    <subcellularLocation>
        <location evidence="1">Membrane</location>
        <topology evidence="1">Multi-pass membrane protein</topology>
    </subcellularLocation>
</comment>
<name>S5Y1Y0_PARAH</name>
<dbReference type="EMBL" id="CP006654">
    <property type="protein sequence ID" value="AGT11467.1"/>
    <property type="molecule type" value="Genomic_DNA"/>
</dbReference>
<evidence type="ECO:0000256" key="1">
    <source>
        <dbReference type="ARBA" id="ARBA00004141"/>
    </source>
</evidence>
<evidence type="ECO:0000256" key="4">
    <source>
        <dbReference type="ARBA" id="ARBA00023136"/>
    </source>
</evidence>
<feature type="transmembrane region" description="Helical" evidence="5">
    <location>
        <begin position="377"/>
        <end position="402"/>
    </location>
</feature>
<dbReference type="Proteomes" id="UP000015480">
    <property type="component" value="Plasmid pAMI6"/>
</dbReference>
<keyword evidence="4 5" id="KW-0472">Membrane</keyword>
<dbReference type="KEGG" id="pami:JCM7686_pAMI6p137"/>
<keyword evidence="8" id="KW-1185">Reference proteome</keyword>
<proteinExistence type="predicted"/>
<organism evidence="7 8">
    <name type="scientific">Paracoccus aminophilus JCM 7686</name>
    <dbReference type="NCBI Taxonomy" id="1367847"/>
    <lineage>
        <taxon>Bacteria</taxon>
        <taxon>Pseudomonadati</taxon>
        <taxon>Pseudomonadota</taxon>
        <taxon>Alphaproteobacteria</taxon>
        <taxon>Rhodobacterales</taxon>
        <taxon>Paracoccaceae</taxon>
        <taxon>Paracoccus</taxon>
    </lineage>
</organism>
<evidence type="ECO:0000256" key="3">
    <source>
        <dbReference type="ARBA" id="ARBA00022989"/>
    </source>
</evidence>
<feature type="transmembrane region" description="Helical" evidence="5">
    <location>
        <begin position="480"/>
        <end position="502"/>
    </location>
</feature>
<feature type="transmembrane region" description="Helical" evidence="5">
    <location>
        <begin position="123"/>
        <end position="147"/>
    </location>
</feature>
<dbReference type="OrthoDB" id="9812221at2"/>
<feature type="transmembrane region" description="Helical" evidence="5">
    <location>
        <begin position="184"/>
        <end position="205"/>
    </location>
</feature>
<geneLocation type="plasmid" evidence="7 8">
    <name>pAMI6</name>
</geneLocation>
<dbReference type="Pfam" id="PF07690">
    <property type="entry name" value="MFS_1"/>
    <property type="match status" value="1"/>
</dbReference>
<evidence type="ECO:0000256" key="2">
    <source>
        <dbReference type="ARBA" id="ARBA00022692"/>
    </source>
</evidence>
<feature type="transmembrane region" description="Helical" evidence="5">
    <location>
        <begin position="423"/>
        <end position="446"/>
    </location>
</feature>
<feature type="transmembrane region" description="Helical" evidence="5">
    <location>
        <begin position="217"/>
        <end position="236"/>
    </location>
</feature>
<dbReference type="InterPro" id="IPR036259">
    <property type="entry name" value="MFS_trans_sf"/>
</dbReference>
<dbReference type="Gene3D" id="1.20.1720.10">
    <property type="entry name" value="Multidrug resistance protein D"/>
    <property type="match status" value="1"/>
</dbReference>
<keyword evidence="7" id="KW-0614">Plasmid</keyword>
<feature type="transmembrane region" description="Helical" evidence="5">
    <location>
        <begin position="31"/>
        <end position="55"/>
    </location>
</feature>
<accession>S5Y1Y0</accession>
<dbReference type="InterPro" id="IPR011701">
    <property type="entry name" value="MFS"/>
</dbReference>
<sequence>MAAEAADKAGVGVGTRTGAGTGTAPEHRQRLVIFAFLMTAMFMATLDNQIVATALPTIVGEFGQLERFGWVGSIYLLGSSAVMPVYGKLGDLFGRKYVMMAAVLIFTLGSGICALAVSMDALIAARLLQALGGGGIVTSIFAINADLFQPRERARYQSYASLMLMLASAIGPVLGGFMSDMFGWRSIFLINLPIGVLVLTGLGMMLPHKRPERTPTIDYLGAALLAGCIASLVLWADGSQLFGGLFSPTGLAVIGAGIVLAIAWVQVEKRAKEPVVPLSLFSSKTVNLLLLISMASGSIGIGLSTYFALYLQSVTGLTPTVAGLLFVPLTGGIVLGSLTAGRIMSRTGRYRPFAMLSSGLSCLCLLAISALHPPVTLWLITPLMLFHGIGIGVGQQVPLLGVQNAALRRDTGAATGAVSLTRMGGASIAISVYGAIVAALVAHSAVTLPAGLDLEKLSPAVAAGLPTATRDLIANVYAGAFQVLFLVAAGIAALAFVAAFSLKEERLEVHSGA</sequence>
<dbReference type="GO" id="GO:0022857">
    <property type="term" value="F:transmembrane transporter activity"/>
    <property type="evidence" value="ECO:0007669"/>
    <property type="project" value="InterPro"/>
</dbReference>
<dbReference type="PANTHER" id="PTHR23501:SF197">
    <property type="entry name" value="COMD"/>
    <property type="match status" value="1"/>
</dbReference>
<gene>
    <name evidence="7" type="ORF">JCM7686_pAMI6p137</name>
</gene>
<dbReference type="PATRIC" id="fig|1367847.3.peg.4449"/>
<feature type="transmembrane region" description="Helical" evidence="5">
    <location>
        <begin position="242"/>
        <end position="265"/>
    </location>
</feature>
<feature type="domain" description="Major facilitator superfamily (MFS) profile" evidence="6">
    <location>
        <begin position="33"/>
        <end position="507"/>
    </location>
</feature>
<dbReference type="InterPro" id="IPR020846">
    <property type="entry name" value="MFS_dom"/>
</dbReference>
<evidence type="ECO:0000313" key="8">
    <source>
        <dbReference type="Proteomes" id="UP000015480"/>
    </source>
</evidence>
<protein>
    <submittedName>
        <fullName evidence="7">Major facilitator superfamily MFS_1</fullName>
    </submittedName>
</protein>
<evidence type="ECO:0000313" key="7">
    <source>
        <dbReference type="EMBL" id="AGT11467.1"/>
    </source>
</evidence>
<dbReference type="CDD" id="cd17502">
    <property type="entry name" value="MFS_Azr1_MDR_like"/>
    <property type="match status" value="1"/>
</dbReference>
<feature type="transmembrane region" description="Helical" evidence="5">
    <location>
        <begin position="353"/>
        <end position="371"/>
    </location>
</feature>
<evidence type="ECO:0000256" key="5">
    <source>
        <dbReference type="SAM" id="Phobius"/>
    </source>
</evidence>
<feature type="transmembrane region" description="Helical" evidence="5">
    <location>
        <begin position="286"/>
        <end position="309"/>
    </location>
</feature>
<dbReference type="Gene3D" id="1.20.1250.20">
    <property type="entry name" value="MFS general substrate transporter like domains"/>
    <property type="match status" value="1"/>
</dbReference>
<keyword evidence="3 5" id="KW-1133">Transmembrane helix</keyword>
<feature type="transmembrane region" description="Helical" evidence="5">
    <location>
        <begin position="321"/>
        <end position="341"/>
    </location>
</feature>
<dbReference type="SUPFAM" id="SSF103473">
    <property type="entry name" value="MFS general substrate transporter"/>
    <property type="match status" value="1"/>
</dbReference>
<dbReference type="PROSITE" id="PS50850">
    <property type="entry name" value="MFS"/>
    <property type="match status" value="1"/>
</dbReference>
<feature type="transmembrane region" description="Helical" evidence="5">
    <location>
        <begin position="98"/>
        <end position="117"/>
    </location>
</feature>
<reference evidence="7 8" key="1">
    <citation type="journal article" date="2014" name="BMC Genomics">
        <title>Architecture and functions of a multipartite genome of the methylotrophic bacterium Paracoccus aminophilus JCM 7686, containing primary and secondary chromids.</title>
        <authorList>
            <person name="Dziewit L."/>
            <person name="Czarnecki J."/>
            <person name="Wibberg D."/>
            <person name="Radlinska M."/>
            <person name="Mrozek P."/>
            <person name="Szymczak M."/>
            <person name="Schluter A."/>
            <person name="Puhler A."/>
            <person name="Bartosik D."/>
        </authorList>
    </citation>
    <scope>NUCLEOTIDE SEQUENCE [LARGE SCALE GENOMIC DNA]</scope>
    <source>
        <strain evidence="7">JCM 7686</strain>
        <plasmid evidence="8">Plasmid pAMI6</plasmid>
    </source>
</reference>
<dbReference type="GO" id="GO:0005886">
    <property type="term" value="C:plasma membrane"/>
    <property type="evidence" value="ECO:0007669"/>
    <property type="project" value="TreeGrafter"/>
</dbReference>
<dbReference type="AlphaFoldDB" id="S5Y1Y0"/>
<dbReference type="HOGENOM" id="CLU_000960_22_3_5"/>
<feature type="transmembrane region" description="Helical" evidence="5">
    <location>
        <begin position="67"/>
        <end position="86"/>
    </location>
</feature>
<evidence type="ECO:0000259" key="6">
    <source>
        <dbReference type="PROSITE" id="PS50850"/>
    </source>
</evidence>
<dbReference type="PANTHER" id="PTHR23501">
    <property type="entry name" value="MAJOR FACILITATOR SUPERFAMILY"/>
    <property type="match status" value="1"/>
</dbReference>
<keyword evidence="2 5" id="KW-0812">Transmembrane</keyword>